<dbReference type="GO" id="GO:0006744">
    <property type="term" value="P:ubiquinone biosynthetic process"/>
    <property type="evidence" value="ECO:0007669"/>
    <property type="project" value="UniProtKB-UniRule"/>
</dbReference>
<dbReference type="Gene3D" id="1.10.357.10">
    <property type="entry name" value="Tetracycline Repressor, domain 2"/>
    <property type="match status" value="1"/>
</dbReference>
<dbReference type="AlphaFoldDB" id="A0A2J8A0C7"/>
<evidence type="ECO:0000256" key="8">
    <source>
        <dbReference type="RuleBase" id="RU366063"/>
    </source>
</evidence>
<keyword evidence="4 8" id="KW-0831">Ubiquinone biosynthesis</keyword>
<comment type="caution">
    <text evidence="11">The sequence shown here is derived from an EMBL/GenBank/DDBJ whole genome shotgun (WGS) entry which is preliminary data.</text>
</comment>
<dbReference type="GO" id="GO:0008289">
    <property type="term" value="F:lipid binding"/>
    <property type="evidence" value="ECO:0007669"/>
    <property type="project" value="UniProtKB-UniRule"/>
</dbReference>
<dbReference type="FunFam" id="1.10.357.10:FF:000004">
    <property type="entry name" value="Ubiquinone biosynthesis protein COQ9, mitochondrial"/>
    <property type="match status" value="1"/>
</dbReference>
<keyword evidence="12" id="KW-1185">Reference proteome</keyword>
<keyword evidence="6 8" id="KW-0446">Lipid-binding</keyword>
<gene>
    <name evidence="11" type="ORF">TSOC_007734</name>
</gene>
<keyword evidence="11" id="KW-0830">Ubiquinone</keyword>
<dbReference type="Pfam" id="PF08511">
    <property type="entry name" value="COQ9"/>
    <property type="match status" value="1"/>
</dbReference>
<evidence type="ECO:0000259" key="10">
    <source>
        <dbReference type="Pfam" id="PF08511"/>
    </source>
</evidence>
<comment type="subcellular location">
    <subcellularLocation>
        <location evidence="1 8">Mitochondrion</location>
    </subcellularLocation>
</comment>
<feature type="compositionally biased region" description="Low complexity" evidence="9">
    <location>
        <begin position="252"/>
        <end position="270"/>
    </location>
</feature>
<organism evidence="11 12">
    <name type="scientific">Tetrabaena socialis</name>
    <dbReference type="NCBI Taxonomy" id="47790"/>
    <lineage>
        <taxon>Eukaryota</taxon>
        <taxon>Viridiplantae</taxon>
        <taxon>Chlorophyta</taxon>
        <taxon>core chlorophytes</taxon>
        <taxon>Chlorophyceae</taxon>
        <taxon>CS clade</taxon>
        <taxon>Chlamydomonadales</taxon>
        <taxon>Tetrabaenaceae</taxon>
        <taxon>Tetrabaena</taxon>
    </lineage>
</organism>
<feature type="compositionally biased region" description="Basic and acidic residues" evidence="9">
    <location>
        <begin position="296"/>
        <end position="305"/>
    </location>
</feature>
<comment type="pathway">
    <text evidence="2 8">Cofactor biosynthesis; ubiquinone biosynthesis.</text>
</comment>
<dbReference type="GO" id="GO:0005743">
    <property type="term" value="C:mitochondrial inner membrane"/>
    <property type="evidence" value="ECO:0007669"/>
    <property type="project" value="TreeGrafter"/>
</dbReference>
<evidence type="ECO:0000256" key="5">
    <source>
        <dbReference type="ARBA" id="ARBA00022946"/>
    </source>
</evidence>
<keyword evidence="5" id="KW-0809">Transit peptide</keyword>
<protein>
    <recommendedName>
        <fullName evidence="8">Ubiquinone biosynthesis protein</fullName>
    </recommendedName>
</protein>
<feature type="domain" description="COQ9 C-terminal" evidence="10">
    <location>
        <begin position="169"/>
        <end position="235"/>
    </location>
</feature>
<evidence type="ECO:0000256" key="4">
    <source>
        <dbReference type="ARBA" id="ARBA00022688"/>
    </source>
</evidence>
<dbReference type="UniPathway" id="UPA00232"/>
<evidence type="ECO:0000256" key="9">
    <source>
        <dbReference type="SAM" id="MobiDB-lite"/>
    </source>
</evidence>
<feature type="region of interest" description="Disordered" evidence="9">
    <location>
        <begin position="252"/>
        <end position="305"/>
    </location>
</feature>
<comment type="similarity">
    <text evidence="3 8">Belongs to the COQ9 family.</text>
</comment>
<evidence type="ECO:0000256" key="2">
    <source>
        <dbReference type="ARBA" id="ARBA00004749"/>
    </source>
</evidence>
<dbReference type="PANTHER" id="PTHR21427">
    <property type="entry name" value="UBIQUINONE BIOSYNTHESIS PROTEIN COQ9, MITOCHONDRIAL"/>
    <property type="match status" value="1"/>
</dbReference>
<sequence length="305" mass="31707">MTPPSLARRLLQSAGRHATAARAGCLARLDDAAPSTSGRTAYCSAASGASGAAEDSQEALRQALLAQAMQHVASRGWSTAALVVAARELGMSPSVVGLLPRGEAELVEHYMSQCNARALDSIAAKREQLQGLPLDARMADALQIRLELITPFIDSWPQALAIAARPSNVSHSLALLFSLCDGVWHAVGDDSTDATWYTKRAVIAGVYATTSLYMLTDYSPGFRDTWQALRRRVADGLALDASLQSVAHAAAGHGAGGAAQPAGGDAGAHQAQEHEAERSTTQSTDGGQEAAADGPEPSRDGSVRA</sequence>
<comment type="function">
    <text evidence="8">Membrane-associated protein that warps the membrane surface to access and bind aromatic isoprenes with high specificity, including ubiquinone (CoQ) isoprene intermediates and presents them directly to Coq7, therefore facilitating the Coq7-mediated hydroxylase step. Participates in the biosynthesis of coenzyme Q, also named ubiquinone, an essential lipid-soluble electron transporter for aerobic cellular respiration.</text>
</comment>
<dbReference type="OrthoDB" id="619536at2759"/>
<dbReference type="Proteomes" id="UP000236333">
    <property type="component" value="Unassembled WGS sequence"/>
</dbReference>
<evidence type="ECO:0000256" key="6">
    <source>
        <dbReference type="ARBA" id="ARBA00023121"/>
    </source>
</evidence>
<evidence type="ECO:0000256" key="3">
    <source>
        <dbReference type="ARBA" id="ARBA00010766"/>
    </source>
</evidence>
<evidence type="ECO:0000313" key="12">
    <source>
        <dbReference type="Proteomes" id="UP000236333"/>
    </source>
</evidence>
<evidence type="ECO:0000313" key="11">
    <source>
        <dbReference type="EMBL" id="PNH05981.1"/>
    </source>
</evidence>
<dbReference type="EMBL" id="PGGS01000267">
    <property type="protein sequence ID" value="PNH05981.1"/>
    <property type="molecule type" value="Genomic_DNA"/>
</dbReference>
<keyword evidence="7 8" id="KW-0496">Mitochondrion</keyword>
<proteinExistence type="inferred from homology"/>
<reference evidence="11 12" key="1">
    <citation type="journal article" date="2017" name="Mol. Biol. Evol.">
        <title>The 4-celled Tetrabaena socialis nuclear genome reveals the essential components for genetic control of cell number at the origin of multicellularity in the volvocine lineage.</title>
        <authorList>
            <person name="Featherston J."/>
            <person name="Arakaki Y."/>
            <person name="Hanschen E.R."/>
            <person name="Ferris P.J."/>
            <person name="Michod R.E."/>
            <person name="Olson B.J.S.C."/>
            <person name="Nozaki H."/>
            <person name="Durand P.M."/>
        </authorList>
    </citation>
    <scope>NUCLEOTIDE SEQUENCE [LARGE SCALE GENOMIC DNA]</scope>
    <source>
        <strain evidence="11 12">NIES-571</strain>
    </source>
</reference>
<evidence type="ECO:0000256" key="1">
    <source>
        <dbReference type="ARBA" id="ARBA00004173"/>
    </source>
</evidence>
<dbReference type="InterPro" id="IPR013718">
    <property type="entry name" value="COQ9_C"/>
</dbReference>
<dbReference type="InterPro" id="IPR012762">
    <property type="entry name" value="Ubiq_biosynth_COQ9"/>
</dbReference>
<dbReference type="PANTHER" id="PTHR21427:SF19">
    <property type="entry name" value="UBIQUINONE BIOSYNTHESIS PROTEIN COQ9, MITOCHONDRIAL"/>
    <property type="match status" value="1"/>
</dbReference>
<dbReference type="NCBIfam" id="TIGR02396">
    <property type="entry name" value="diverge_rpsU"/>
    <property type="match status" value="1"/>
</dbReference>
<name>A0A2J8A0C7_9CHLO</name>
<accession>A0A2J8A0C7</accession>
<evidence type="ECO:0000256" key="7">
    <source>
        <dbReference type="ARBA" id="ARBA00023128"/>
    </source>
</evidence>